<organism evidence="2 3">
    <name type="scientific">Agrocybe pediades</name>
    <dbReference type="NCBI Taxonomy" id="84607"/>
    <lineage>
        <taxon>Eukaryota</taxon>
        <taxon>Fungi</taxon>
        <taxon>Dikarya</taxon>
        <taxon>Basidiomycota</taxon>
        <taxon>Agaricomycotina</taxon>
        <taxon>Agaricomycetes</taxon>
        <taxon>Agaricomycetidae</taxon>
        <taxon>Agaricales</taxon>
        <taxon>Agaricineae</taxon>
        <taxon>Strophariaceae</taxon>
        <taxon>Agrocybe</taxon>
    </lineage>
</organism>
<comment type="caution">
    <text evidence="2">The sequence shown here is derived from an EMBL/GenBank/DDBJ whole genome shotgun (WGS) entry which is preliminary data.</text>
</comment>
<name>A0A8H4VJC5_9AGAR</name>
<keyword evidence="3" id="KW-1185">Reference proteome</keyword>
<feature type="region of interest" description="Disordered" evidence="1">
    <location>
        <begin position="28"/>
        <end position="57"/>
    </location>
</feature>
<evidence type="ECO:0000256" key="1">
    <source>
        <dbReference type="SAM" id="MobiDB-lite"/>
    </source>
</evidence>
<gene>
    <name evidence="2" type="ORF">D9613_010643</name>
</gene>
<dbReference type="Proteomes" id="UP000521872">
    <property type="component" value="Unassembled WGS sequence"/>
</dbReference>
<evidence type="ECO:0000313" key="2">
    <source>
        <dbReference type="EMBL" id="KAF4610034.1"/>
    </source>
</evidence>
<evidence type="ECO:0000313" key="3">
    <source>
        <dbReference type="Proteomes" id="UP000521872"/>
    </source>
</evidence>
<sequence>MSSFTTRDVSIRVSAGNAIEKIAERSNAGLERKRNEEGEEGSSFFNVPKKIVPSTSA</sequence>
<protein>
    <submittedName>
        <fullName evidence="2">Uncharacterized protein</fullName>
    </submittedName>
</protein>
<reference evidence="2 3" key="1">
    <citation type="submission" date="2019-12" db="EMBL/GenBank/DDBJ databases">
        <authorList>
            <person name="Floudas D."/>
            <person name="Bentzer J."/>
            <person name="Ahren D."/>
            <person name="Johansson T."/>
            <person name="Persson P."/>
            <person name="Tunlid A."/>
        </authorList>
    </citation>
    <scope>NUCLEOTIDE SEQUENCE [LARGE SCALE GENOMIC DNA]</scope>
    <source>
        <strain evidence="2 3">CBS 102.39</strain>
    </source>
</reference>
<accession>A0A8H4VJC5</accession>
<dbReference type="AlphaFoldDB" id="A0A8H4VJC5"/>
<proteinExistence type="predicted"/>
<dbReference type="EMBL" id="JAACJL010000059">
    <property type="protein sequence ID" value="KAF4610034.1"/>
    <property type="molecule type" value="Genomic_DNA"/>
</dbReference>